<protein>
    <submittedName>
        <fullName evidence="3">Uncharacterized protein</fullName>
    </submittedName>
</protein>
<keyword evidence="2" id="KW-1133">Transmembrane helix</keyword>
<proteinExistence type="predicted"/>
<keyword evidence="2" id="KW-0472">Membrane</keyword>
<organism evidence="3">
    <name type="scientific">Tetraselmis sp. GSL018</name>
    <dbReference type="NCBI Taxonomy" id="582737"/>
    <lineage>
        <taxon>Eukaryota</taxon>
        <taxon>Viridiplantae</taxon>
        <taxon>Chlorophyta</taxon>
        <taxon>core chlorophytes</taxon>
        <taxon>Chlorodendrophyceae</taxon>
        <taxon>Chlorodendrales</taxon>
        <taxon>Chlorodendraceae</taxon>
        <taxon>Tetraselmis</taxon>
    </lineage>
</organism>
<feature type="transmembrane region" description="Helical" evidence="2">
    <location>
        <begin position="40"/>
        <end position="63"/>
    </location>
</feature>
<feature type="region of interest" description="Disordered" evidence="1">
    <location>
        <begin position="728"/>
        <end position="799"/>
    </location>
</feature>
<feature type="compositionally biased region" description="Basic and acidic residues" evidence="1">
    <location>
        <begin position="424"/>
        <end position="441"/>
    </location>
</feature>
<feature type="compositionally biased region" description="Basic and acidic residues" evidence="1">
    <location>
        <begin position="783"/>
        <end position="795"/>
    </location>
</feature>
<keyword evidence="2" id="KW-0812">Transmembrane</keyword>
<name>A0A061SFM4_9CHLO</name>
<evidence type="ECO:0000313" key="3">
    <source>
        <dbReference type="EMBL" id="JAC81854.1"/>
    </source>
</evidence>
<evidence type="ECO:0000256" key="2">
    <source>
        <dbReference type="SAM" id="Phobius"/>
    </source>
</evidence>
<reference evidence="3" key="1">
    <citation type="submission" date="2014-05" db="EMBL/GenBank/DDBJ databases">
        <title>The transcriptome of the halophilic microalga Tetraselmis sp. GSL018 isolated from the Great Salt Lake, Utah.</title>
        <authorList>
            <person name="Jinkerson R.E."/>
            <person name="D'Adamo S."/>
            <person name="Posewitz M.C."/>
        </authorList>
    </citation>
    <scope>NUCLEOTIDE SEQUENCE</scope>
    <source>
        <strain evidence="3">GSL018</strain>
    </source>
</reference>
<gene>
    <name evidence="3" type="ORF">TSPGSL018_6994</name>
</gene>
<sequence length="851" mass="95639">MKCMCTHLTDFKISSIPLPQALSVQELLSVSPADILANPYALVLTMGLVGISILLIVMSYFWISYSQNKMMEKLMSPDLAFQPDNDTSYSEEGKRFCLKDFHDKVWLWSMETNYFTLLTDDLTTYADLPEDQKRGFEYFPLSVTGLCAFVGLPVGRVLVSVPEARAIDMQPPPGLDVDKTTWKNQAIGTSMVMAFLSTRNVVSKKLIDSQMKKLKLYFHGCHALGFDALVLRWKTMLHGNMHAKNWYQRGCIWRLVWLQRQDGLWDLTEDLAKAVGVHPEPLLAYLKGADAKSGIDTIREQIPTELEILFADDENLAIQIWCSLIAKVYLESEPETYVGFTGMELEQHNSAMLITVVAERSILWFMEKQLEKEGLVSTGYASLGELKKKVEEDACLVVKSFRNLRNARMQASMTLELKQIENASSKKESKKTKTTEPKDKLSTMERVKAFQDIKKKSTALELRKMTGATDEYEPGAIRKTMNVIKSIISKAIKTICKNHQVLRIAVASPIDIFSQRDRVLVFTTRLIVMLTINIWFFYNRSFTCCVDQRVVLSCASGGAIPGEECIRTQSEQILTPTGMNFTDTKTELAPGGSSCVWLDLNFKPDGFDCQNFPDARVLLHTIMAAIYTSLMALPVKIVLKKLFTLKSGIYDVFWIDSTPSKLKCTQVGWSFREKQHAKQLTELMEADDGYNKVEKEHGSSYSGKHLVRKAAKTRFCDKKFAPANVMLGDLSNASSGTPQRKHSNEPSDHESIGSAGGPDTCERNAVSKKRTMKKAVSFAPPLHRSEDSESDEFPKMHPRKCQSLSDITINDNDVKVSGSNTGSHTPETRLRRVDFASSRRSLGGGKGSWTF</sequence>
<evidence type="ECO:0000256" key="1">
    <source>
        <dbReference type="SAM" id="MobiDB-lite"/>
    </source>
</evidence>
<feature type="region of interest" description="Disordered" evidence="1">
    <location>
        <begin position="422"/>
        <end position="441"/>
    </location>
</feature>
<accession>A0A061SFM4</accession>
<dbReference type="AlphaFoldDB" id="A0A061SFM4"/>
<feature type="non-terminal residue" evidence="3">
    <location>
        <position position="851"/>
    </location>
</feature>
<dbReference type="EMBL" id="GBEZ01003271">
    <property type="protein sequence ID" value="JAC81854.1"/>
    <property type="molecule type" value="Transcribed_RNA"/>
</dbReference>
<feature type="compositionally biased region" description="Basic and acidic residues" evidence="1">
    <location>
        <begin position="742"/>
        <end position="751"/>
    </location>
</feature>